<dbReference type="EMBL" id="QEKW01000011">
    <property type="protein sequence ID" value="PVZ07724.1"/>
    <property type="molecule type" value="Genomic_DNA"/>
</dbReference>
<evidence type="ECO:0000256" key="2">
    <source>
        <dbReference type="ARBA" id="ARBA00022679"/>
    </source>
</evidence>
<accession>A0A2U1F6D4</accession>
<dbReference type="AlphaFoldDB" id="A0A2U1F6D4"/>
<sequence>MSEPRSGAPAGCGPLADVRVLELGTIVAGPFAGRLLADYGADVVKIEPPGGQDPMRDWGQESYRGHRLWWTVHARNKRCVTLDLRSERGQEIFLRLVEGADVVVENFRPGTLERWNLGWDRLSAVNPGLVLGRVSGYGQTGPYAEKAGYASVAEALSGLRYINGYPGQAPPRMAISLGDSLAGMVAVQGILAALHRRTVTGEGQVVDVALTEACLSVLESVIPEYDKLGRVRQPGGTRLEGIAPSNVYRTADALWLVVAANQDTVFRRLCAAMGRPELADDPRYADHRARGVHQDELDALVGAWVGSLPADEVRRVLDEAGVICGPINTAAEIVADPQFRARGMLVAHHDERFDEDVLGPGVVPTFSATPGAVRWAGPPVPGHHNAEVYGELGLSPDDLAALAEEKVV</sequence>
<proteinExistence type="inferred from homology"/>
<dbReference type="InterPro" id="IPR050509">
    <property type="entry name" value="CoA-transferase_III"/>
</dbReference>
<dbReference type="GO" id="GO:0016740">
    <property type="term" value="F:transferase activity"/>
    <property type="evidence" value="ECO:0007669"/>
    <property type="project" value="UniProtKB-KW"/>
</dbReference>
<reference evidence="3 4" key="1">
    <citation type="submission" date="2018-04" db="EMBL/GenBank/DDBJ databases">
        <title>Genomic Encyclopedia of Type Strains, Phase IV (KMG-IV): sequencing the most valuable type-strain genomes for metagenomic binning, comparative biology and taxonomic classification.</title>
        <authorList>
            <person name="Goeker M."/>
        </authorList>
    </citation>
    <scope>NUCLEOTIDE SEQUENCE [LARGE SCALE GENOMIC DNA]</scope>
    <source>
        <strain evidence="3 4">DSM 45771</strain>
    </source>
</reference>
<protein>
    <submittedName>
        <fullName evidence="3">Formyl-CoA transferase</fullName>
    </submittedName>
</protein>
<dbReference type="InterPro" id="IPR023606">
    <property type="entry name" value="CoA-Trfase_III_dom_1_sf"/>
</dbReference>
<dbReference type="Pfam" id="PF02515">
    <property type="entry name" value="CoA_transf_3"/>
    <property type="match status" value="1"/>
</dbReference>
<dbReference type="InterPro" id="IPR003673">
    <property type="entry name" value="CoA-Trfase_fam_III"/>
</dbReference>
<name>A0A2U1F6D4_9PSEU</name>
<comment type="caution">
    <text evidence="3">The sequence shown here is derived from an EMBL/GenBank/DDBJ whole genome shotgun (WGS) entry which is preliminary data.</text>
</comment>
<dbReference type="SUPFAM" id="SSF89796">
    <property type="entry name" value="CoA-transferase family III (CaiB/BaiF)"/>
    <property type="match status" value="1"/>
</dbReference>
<dbReference type="PANTHER" id="PTHR48228:SF6">
    <property type="entry name" value="L-CARNITINE COA-TRANSFERASE"/>
    <property type="match status" value="1"/>
</dbReference>
<dbReference type="RefSeq" id="WP_116709784.1">
    <property type="nucleotide sequence ID" value="NZ_QEKW01000011.1"/>
</dbReference>
<organism evidence="3 4">
    <name type="scientific">Actinomycetospora cinnamomea</name>
    <dbReference type="NCBI Taxonomy" id="663609"/>
    <lineage>
        <taxon>Bacteria</taxon>
        <taxon>Bacillati</taxon>
        <taxon>Actinomycetota</taxon>
        <taxon>Actinomycetes</taxon>
        <taxon>Pseudonocardiales</taxon>
        <taxon>Pseudonocardiaceae</taxon>
        <taxon>Actinomycetospora</taxon>
    </lineage>
</organism>
<dbReference type="InterPro" id="IPR044855">
    <property type="entry name" value="CoA-Trfase_III_dom3_sf"/>
</dbReference>
<keyword evidence="2 3" id="KW-0808">Transferase</keyword>
<evidence type="ECO:0000256" key="1">
    <source>
        <dbReference type="ARBA" id="ARBA00008383"/>
    </source>
</evidence>
<comment type="similarity">
    <text evidence="1">Belongs to the CoA-transferase III family.</text>
</comment>
<evidence type="ECO:0000313" key="3">
    <source>
        <dbReference type="EMBL" id="PVZ07724.1"/>
    </source>
</evidence>
<dbReference type="Gene3D" id="3.40.50.10540">
    <property type="entry name" value="Crotonobetainyl-coa:carnitine coa-transferase, domain 1"/>
    <property type="match status" value="1"/>
</dbReference>
<keyword evidence="4" id="KW-1185">Reference proteome</keyword>
<gene>
    <name evidence="3" type="ORF">C8D89_11195</name>
</gene>
<evidence type="ECO:0000313" key="4">
    <source>
        <dbReference type="Proteomes" id="UP000245639"/>
    </source>
</evidence>
<dbReference type="PANTHER" id="PTHR48228">
    <property type="entry name" value="SUCCINYL-COA--D-CITRAMALATE COA-TRANSFERASE"/>
    <property type="match status" value="1"/>
</dbReference>
<dbReference type="OrthoDB" id="9797653at2"/>
<dbReference type="Proteomes" id="UP000245639">
    <property type="component" value="Unassembled WGS sequence"/>
</dbReference>
<dbReference type="Gene3D" id="3.30.1540.10">
    <property type="entry name" value="formyl-coa transferase, domain 3"/>
    <property type="match status" value="1"/>
</dbReference>